<dbReference type="EMBL" id="SULG01000063">
    <property type="protein sequence ID" value="TLD41089.1"/>
    <property type="molecule type" value="Genomic_DNA"/>
</dbReference>
<evidence type="ECO:0000313" key="4">
    <source>
        <dbReference type="EMBL" id="TLD41089.1"/>
    </source>
</evidence>
<dbReference type="InterPro" id="IPR051257">
    <property type="entry name" value="Diverse_CBS-Domain"/>
</dbReference>
<dbReference type="Gene3D" id="3.10.580.10">
    <property type="entry name" value="CBS-domain"/>
    <property type="match status" value="1"/>
</dbReference>
<evidence type="ECO:0000256" key="2">
    <source>
        <dbReference type="PROSITE-ProRule" id="PRU00703"/>
    </source>
</evidence>
<proteinExistence type="predicted"/>
<organism evidence="4 5">
    <name type="scientific">Candidatus Jettenia ecosi</name>
    <dbReference type="NCBI Taxonomy" id="2494326"/>
    <lineage>
        <taxon>Bacteria</taxon>
        <taxon>Pseudomonadati</taxon>
        <taxon>Planctomycetota</taxon>
        <taxon>Candidatus Brocadiia</taxon>
        <taxon>Candidatus Brocadiales</taxon>
        <taxon>Candidatus Brocadiaceae</taxon>
        <taxon>Candidatus Jettenia</taxon>
    </lineage>
</organism>
<dbReference type="PANTHER" id="PTHR43080">
    <property type="entry name" value="CBS DOMAIN-CONTAINING PROTEIN CBSX3, MITOCHONDRIAL"/>
    <property type="match status" value="1"/>
</dbReference>
<dbReference type="AlphaFoldDB" id="A0A533Q9Y0"/>
<dbReference type="InterPro" id="IPR046342">
    <property type="entry name" value="CBS_dom_sf"/>
</dbReference>
<comment type="caution">
    <text evidence="4">The sequence shown here is derived from an EMBL/GenBank/DDBJ whole genome shotgun (WGS) entry which is preliminary data.</text>
</comment>
<evidence type="ECO:0000313" key="5">
    <source>
        <dbReference type="Proteomes" id="UP000319783"/>
    </source>
</evidence>
<sequence>MRVKDIMDAPPNLIRTSDTFEYLIRMLNEVKYRVIFAVDKEDRLVGIITEADIIKVLIPKYITFDEFLISAMDESYLEKKCIENRDLTITEIMTKTVLSVHEDDTVTKAAALMVVNKIHTLPVVKDSKVVGIVHLINLIRHIMNILAKGSV</sequence>
<dbReference type="Proteomes" id="UP000319783">
    <property type="component" value="Unassembled WGS sequence"/>
</dbReference>
<dbReference type="PANTHER" id="PTHR43080:SF2">
    <property type="entry name" value="CBS DOMAIN-CONTAINING PROTEIN"/>
    <property type="match status" value="1"/>
</dbReference>
<dbReference type="SMART" id="SM00116">
    <property type="entry name" value="CBS"/>
    <property type="match status" value="2"/>
</dbReference>
<name>A0A533Q9Y0_9BACT</name>
<dbReference type="Pfam" id="PF00571">
    <property type="entry name" value="CBS"/>
    <property type="match status" value="2"/>
</dbReference>
<reference evidence="4 5" key="1">
    <citation type="submission" date="2019-04" db="EMBL/GenBank/DDBJ databases">
        <title>Genome of a novel bacterium Candidatus Jettenia ecosi reconstructed from metagenome of an anammox bioreactor.</title>
        <authorList>
            <person name="Mardanov A.V."/>
            <person name="Beletsky A.V."/>
            <person name="Ravin N.V."/>
            <person name="Botchkova E.A."/>
            <person name="Litti Y.V."/>
            <person name="Nozhevnikova A.N."/>
        </authorList>
    </citation>
    <scope>NUCLEOTIDE SEQUENCE [LARGE SCALE GENOMIC DNA]</scope>
    <source>
        <strain evidence="4">J2</strain>
    </source>
</reference>
<keyword evidence="1 2" id="KW-0129">CBS domain</keyword>
<evidence type="ECO:0000256" key="1">
    <source>
        <dbReference type="ARBA" id="ARBA00023122"/>
    </source>
</evidence>
<gene>
    <name evidence="4" type="ORF">JETT_2660</name>
</gene>
<evidence type="ECO:0000259" key="3">
    <source>
        <dbReference type="PROSITE" id="PS51371"/>
    </source>
</evidence>
<dbReference type="PROSITE" id="PS51371">
    <property type="entry name" value="CBS"/>
    <property type="match status" value="2"/>
</dbReference>
<feature type="domain" description="CBS" evidence="3">
    <location>
        <begin position="7"/>
        <end position="66"/>
    </location>
</feature>
<protein>
    <submittedName>
        <fullName evidence="4">CBS domain protein sometimes clustered with YjeE</fullName>
    </submittedName>
</protein>
<dbReference type="SUPFAM" id="SSF54631">
    <property type="entry name" value="CBS-domain pair"/>
    <property type="match status" value="1"/>
</dbReference>
<feature type="domain" description="CBS" evidence="3">
    <location>
        <begin position="93"/>
        <end position="148"/>
    </location>
</feature>
<accession>A0A533Q9Y0</accession>
<dbReference type="InterPro" id="IPR000644">
    <property type="entry name" value="CBS_dom"/>
</dbReference>